<dbReference type="Proteomes" id="UP000634805">
    <property type="component" value="Unassembled WGS sequence"/>
</dbReference>
<evidence type="ECO:0000256" key="1">
    <source>
        <dbReference type="SAM" id="MobiDB-lite"/>
    </source>
</evidence>
<organism evidence="3 4">
    <name type="scientific">Candidatus Argoarchaeum ethanivorans</name>
    <dbReference type="NCBI Taxonomy" id="2608793"/>
    <lineage>
        <taxon>Archaea</taxon>
        <taxon>Methanobacteriati</taxon>
        <taxon>Methanobacteriota</taxon>
        <taxon>Stenosarchaea group</taxon>
        <taxon>Methanomicrobia</taxon>
        <taxon>Methanosarcinales</taxon>
        <taxon>Methanosarcinales incertae sedis</taxon>
        <taxon>GOM Arc I cluster</taxon>
        <taxon>Candidatus Argoarchaeum</taxon>
    </lineage>
</organism>
<keyword evidence="2" id="KW-1133">Transmembrane helix</keyword>
<feature type="transmembrane region" description="Helical" evidence="2">
    <location>
        <begin position="37"/>
        <end position="61"/>
    </location>
</feature>
<dbReference type="Pfam" id="PF01917">
    <property type="entry name" value="Flagellin_arch-type"/>
    <property type="match status" value="1"/>
</dbReference>
<evidence type="ECO:0000313" key="3">
    <source>
        <dbReference type="EMBL" id="CAD6492277.1"/>
    </source>
</evidence>
<evidence type="ECO:0000313" key="4">
    <source>
        <dbReference type="Proteomes" id="UP000634805"/>
    </source>
</evidence>
<dbReference type="InterPro" id="IPR002774">
    <property type="entry name" value="Flagellin_arc-type"/>
</dbReference>
<feature type="region of interest" description="Disordered" evidence="1">
    <location>
        <begin position="115"/>
        <end position="140"/>
    </location>
</feature>
<evidence type="ECO:0000256" key="2">
    <source>
        <dbReference type="SAM" id="Phobius"/>
    </source>
</evidence>
<dbReference type="AlphaFoldDB" id="A0A811TCM5"/>
<sequence length="140" mass="15796">MSRGRIEQAFDDAPPVKIHRGGDMKKSKTLSRNEEGVVGIGALIIFTATILVGAVAAEVMIDISSTLQQKAEKMGSIEGQKVYHVRSKTVERVFRHIKQKHRTTRVFNKRFGKRDSRIHPNMHSTQLKANTENKKPNQGY</sequence>
<dbReference type="PANTHER" id="PTHR35903">
    <property type="entry name" value="FLAGELLIN B1"/>
    <property type="match status" value="1"/>
</dbReference>
<comment type="caution">
    <text evidence="3">The sequence shown here is derived from an EMBL/GenBank/DDBJ whole genome shotgun (WGS) entry which is preliminary data.</text>
</comment>
<dbReference type="EMBL" id="CAJHIS010000004">
    <property type="protein sequence ID" value="CAD6492277.1"/>
    <property type="molecule type" value="Genomic_DNA"/>
</dbReference>
<name>A0A811TCM5_9EURY</name>
<reference evidence="3" key="1">
    <citation type="submission" date="2020-10" db="EMBL/GenBank/DDBJ databases">
        <authorList>
            <person name="Hahn C.J."/>
            <person name="Laso-Perez R."/>
            <person name="Vulcano F."/>
            <person name="Vaziourakis K.-M."/>
            <person name="Stokke R."/>
            <person name="Steen I.H."/>
            <person name="Teske A."/>
            <person name="Boetius A."/>
            <person name="Liebeke M."/>
            <person name="Amann R."/>
            <person name="Knittel K."/>
        </authorList>
    </citation>
    <scope>NUCLEOTIDE SEQUENCE</scope>
    <source>
        <strain evidence="3">Gfbio:e3339647-f889-4370-9287-4fb5cb688e4c:AG392D22_GoMArc1</strain>
    </source>
</reference>
<dbReference type="PANTHER" id="PTHR35903:SF1">
    <property type="entry name" value="FLAGELLIN B1"/>
    <property type="match status" value="1"/>
</dbReference>
<gene>
    <name evidence="3" type="ORF">EMLJLAPB_00257</name>
</gene>
<protein>
    <submittedName>
        <fullName evidence="3">Uncharacterized protein</fullName>
    </submittedName>
</protein>
<proteinExistence type="predicted"/>
<accession>A0A811TCM5</accession>
<dbReference type="GO" id="GO:0005198">
    <property type="term" value="F:structural molecule activity"/>
    <property type="evidence" value="ECO:0007669"/>
    <property type="project" value="InterPro"/>
</dbReference>
<dbReference type="GO" id="GO:0097588">
    <property type="term" value="P:archaeal or bacterial-type flagellum-dependent cell motility"/>
    <property type="evidence" value="ECO:0007669"/>
    <property type="project" value="InterPro"/>
</dbReference>
<keyword evidence="2" id="KW-0472">Membrane</keyword>
<feature type="compositionally biased region" description="Basic and acidic residues" evidence="1">
    <location>
        <begin position="131"/>
        <end position="140"/>
    </location>
</feature>
<keyword evidence="2" id="KW-0812">Transmembrane</keyword>